<dbReference type="OrthoDB" id="9808254at2"/>
<keyword evidence="1" id="KW-0732">Signal</keyword>
<name>A0A4Y8SDK0_9SPHI</name>
<feature type="chain" id="PRO_5021230367" evidence="1">
    <location>
        <begin position="23"/>
        <end position="267"/>
    </location>
</feature>
<evidence type="ECO:0000313" key="3">
    <source>
        <dbReference type="Proteomes" id="UP000297540"/>
    </source>
</evidence>
<dbReference type="AlphaFoldDB" id="A0A4Y8SDK0"/>
<dbReference type="Pfam" id="PF06764">
    <property type="entry name" value="DUF1223"/>
    <property type="match status" value="1"/>
</dbReference>
<evidence type="ECO:0000256" key="1">
    <source>
        <dbReference type="SAM" id="SignalP"/>
    </source>
</evidence>
<protein>
    <submittedName>
        <fullName evidence="2">DUF1223 domain-containing protein</fullName>
    </submittedName>
</protein>
<dbReference type="InterPro" id="IPR036249">
    <property type="entry name" value="Thioredoxin-like_sf"/>
</dbReference>
<comment type="caution">
    <text evidence="2">The sequence shown here is derived from an EMBL/GenBank/DDBJ whole genome shotgun (WGS) entry which is preliminary data.</text>
</comment>
<accession>A0A4Y8SDK0</accession>
<gene>
    <name evidence="2" type="ORF">E2R66_15370</name>
</gene>
<sequence>MKTIKILSTAGLLLAVAFASVAFISTKPASTKAQPLADNKGFAVVELFTSEGCSSCPPADAAIAKIEKESVGKPVYILAYHVDYWNRLGWKDAFSSAEFSHRQSVYAHWLNISQVYTPQAVVNGHTEFVGSEEGKLRNAINTGLAKTAKTSLSLEDLKIAGGKASVKYRTEGSGANTALVLALVEKNATTAVKAGENSGRTLAHVQIVVKLQQIALKGDKSGAADIELPKNFNAQNFEVIAFVQNTQNGGILAAQRAAFPEMMSASN</sequence>
<evidence type="ECO:0000313" key="2">
    <source>
        <dbReference type="EMBL" id="TFF36534.1"/>
    </source>
</evidence>
<dbReference type="PANTHER" id="PTHR36057">
    <property type="match status" value="1"/>
</dbReference>
<dbReference type="SUPFAM" id="SSF52833">
    <property type="entry name" value="Thioredoxin-like"/>
    <property type="match status" value="1"/>
</dbReference>
<proteinExistence type="predicted"/>
<reference evidence="2 3" key="1">
    <citation type="journal article" date="2017" name="Int. J. Syst. Evol. Microbiol.">
        <title>Mucilaginibacterpsychrotolerans sp. nov., isolated from peatlands.</title>
        <authorList>
            <person name="Deng Y."/>
            <person name="Shen L."/>
            <person name="Xu B."/>
            <person name="Liu Y."/>
            <person name="Gu Z."/>
            <person name="Liu H."/>
            <person name="Zhou Y."/>
        </authorList>
    </citation>
    <scope>NUCLEOTIDE SEQUENCE [LARGE SCALE GENOMIC DNA]</scope>
    <source>
        <strain evidence="2 3">NH7-4</strain>
    </source>
</reference>
<dbReference type="Proteomes" id="UP000297540">
    <property type="component" value="Unassembled WGS sequence"/>
</dbReference>
<feature type="signal peptide" evidence="1">
    <location>
        <begin position="1"/>
        <end position="22"/>
    </location>
</feature>
<dbReference type="EMBL" id="SOZE01000015">
    <property type="protein sequence ID" value="TFF36534.1"/>
    <property type="molecule type" value="Genomic_DNA"/>
</dbReference>
<keyword evidence="3" id="KW-1185">Reference proteome</keyword>
<dbReference type="InterPro" id="IPR010634">
    <property type="entry name" value="DUF1223"/>
</dbReference>
<dbReference type="RefSeq" id="WP_133234061.1">
    <property type="nucleotide sequence ID" value="NZ_SOZE01000015.1"/>
</dbReference>
<dbReference type="PANTHER" id="PTHR36057:SF1">
    <property type="entry name" value="LIPOPROTEIN LIPID ATTACHMENT SITE-LIKE PROTEIN, PUTATIVE (DUF1223)-RELATED"/>
    <property type="match status" value="1"/>
</dbReference>
<organism evidence="2 3">
    <name type="scientific">Mucilaginibacter psychrotolerans</name>
    <dbReference type="NCBI Taxonomy" id="1524096"/>
    <lineage>
        <taxon>Bacteria</taxon>
        <taxon>Pseudomonadati</taxon>
        <taxon>Bacteroidota</taxon>
        <taxon>Sphingobacteriia</taxon>
        <taxon>Sphingobacteriales</taxon>
        <taxon>Sphingobacteriaceae</taxon>
        <taxon>Mucilaginibacter</taxon>
    </lineage>
</organism>